<dbReference type="Pfam" id="PF19054">
    <property type="entry name" value="DUF5753"/>
    <property type="match status" value="1"/>
</dbReference>
<dbReference type="PROSITE" id="PS50943">
    <property type="entry name" value="HTH_CROC1"/>
    <property type="match status" value="1"/>
</dbReference>
<evidence type="ECO:0000313" key="3">
    <source>
        <dbReference type="Proteomes" id="UP000316096"/>
    </source>
</evidence>
<dbReference type="OrthoDB" id="3469353at2"/>
<protein>
    <submittedName>
        <fullName evidence="2">Helix-turn-helix protein</fullName>
    </submittedName>
</protein>
<reference evidence="2 3" key="1">
    <citation type="submission" date="2019-06" db="EMBL/GenBank/DDBJ databases">
        <title>Sequencing the genomes of 1000 actinobacteria strains.</title>
        <authorList>
            <person name="Klenk H.-P."/>
        </authorList>
    </citation>
    <scope>NUCLEOTIDE SEQUENCE [LARGE SCALE GENOMIC DNA]</scope>
    <source>
        <strain evidence="2 3">DSM 102200</strain>
    </source>
</reference>
<evidence type="ECO:0000259" key="1">
    <source>
        <dbReference type="PROSITE" id="PS50943"/>
    </source>
</evidence>
<dbReference type="SUPFAM" id="SSF47413">
    <property type="entry name" value="lambda repressor-like DNA-binding domains"/>
    <property type="match status" value="1"/>
</dbReference>
<accession>A0A543CN33</accession>
<gene>
    <name evidence="2" type="ORF">FB559_4142</name>
</gene>
<feature type="domain" description="HTH cro/C1-type" evidence="1">
    <location>
        <begin position="16"/>
        <end position="70"/>
    </location>
</feature>
<dbReference type="SMART" id="SM00530">
    <property type="entry name" value="HTH_XRE"/>
    <property type="match status" value="1"/>
</dbReference>
<dbReference type="AlphaFoldDB" id="A0A543CN33"/>
<dbReference type="Proteomes" id="UP000316096">
    <property type="component" value="Unassembled WGS sequence"/>
</dbReference>
<proteinExistence type="predicted"/>
<dbReference type="InterPro" id="IPR001387">
    <property type="entry name" value="Cro/C1-type_HTH"/>
</dbReference>
<dbReference type="Gene3D" id="1.10.260.40">
    <property type="entry name" value="lambda repressor-like DNA-binding domains"/>
    <property type="match status" value="1"/>
</dbReference>
<dbReference type="InterPro" id="IPR043917">
    <property type="entry name" value="DUF5753"/>
</dbReference>
<organism evidence="2 3">
    <name type="scientific">Actinoallomurus bryophytorum</name>
    <dbReference type="NCBI Taxonomy" id="1490222"/>
    <lineage>
        <taxon>Bacteria</taxon>
        <taxon>Bacillati</taxon>
        <taxon>Actinomycetota</taxon>
        <taxon>Actinomycetes</taxon>
        <taxon>Streptosporangiales</taxon>
        <taxon>Thermomonosporaceae</taxon>
        <taxon>Actinoallomurus</taxon>
    </lineage>
</organism>
<dbReference type="RefSeq" id="WP_141957103.1">
    <property type="nucleotide sequence ID" value="NZ_VFOZ01000001.1"/>
</dbReference>
<keyword evidence="3" id="KW-1185">Reference proteome</keyword>
<dbReference type="Pfam" id="PF13560">
    <property type="entry name" value="HTH_31"/>
    <property type="match status" value="1"/>
</dbReference>
<comment type="caution">
    <text evidence="2">The sequence shown here is derived from an EMBL/GenBank/DDBJ whole genome shotgun (WGS) entry which is preliminary data.</text>
</comment>
<dbReference type="GO" id="GO:0003677">
    <property type="term" value="F:DNA binding"/>
    <property type="evidence" value="ECO:0007669"/>
    <property type="project" value="InterPro"/>
</dbReference>
<name>A0A543CN33_9ACTN</name>
<dbReference type="CDD" id="cd00093">
    <property type="entry name" value="HTH_XRE"/>
    <property type="match status" value="1"/>
</dbReference>
<dbReference type="EMBL" id="VFOZ01000001">
    <property type="protein sequence ID" value="TQL98516.1"/>
    <property type="molecule type" value="Genomic_DNA"/>
</dbReference>
<dbReference type="InterPro" id="IPR010982">
    <property type="entry name" value="Lambda_DNA-bd_dom_sf"/>
</dbReference>
<sequence>MADSTYTPMAIWGRELRHYRKAAGLTQTEFAAKINYSPSLVSQIETGQVPATPEFAASCNKTLESDGALVRLLDYRKDDIPPWCAEWMPYEEGARALKTFQPRLIYGLLQTEAYTRAVLNGDDMAISRRLERQRILERPEPPTLHVVLDESVLWRDVGGPEAMRGQLAHLVEISSPKVQIQILPNGGHLATQGPFVLATLENGSTAIYLETAVRGLIATSLDDHVRADAAWEAIKADALPVGMSKELIARTAEERWAP</sequence>
<evidence type="ECO:0000313" key="2">
    <source>
        <dbReference type="EMBL" id="TQL98516.1"/>
    </source>
</evidence>